<organism evidence="3 4">
    <name type="scientific">Amphibalanus amphitrite</name>
    <name type="common">Striped barnacle</name>
    <name type="synonym">Balanus amphitrite</name>
    <dbReference type="NCBI Taxonomy" id="1232801"/>
    <lineage>
        <taxon>Eukaryota</taxon>
        <taxon>Metazoa</taxon>
        <taxon>Ecdysozoa</taxon>
        <taxon>Arthropoda</taxon>
        <taxon>Crustacea</taxon>
        <taxon>Multicrustacea</taxon>
        <taxon>Cirripedia</taxon>
        <taxon>Thoracica</taxon>
        <taxon>Thoracicalcarea</taxon>
        <taxon>Balanomorpha</taxon>
        <taxon>Balanoidea</taxon>
        <taxon>Balanidae</taxon>
        <taxon>Amphibalaninae</taxon>
        <taxon>Amphibalanus</taxon>
    </lineage>
</organism>
<comment type="caution">
    <text evidence="3">The sequence shown here is derived from an EMBL/GenBank/DDBJ whole genome shotgun (WGS) entry which is preliminary data.</text>
</comment>
<dbReference type="EMBL" id="VIIS01002112">
    <property type="protein sequence ID" value="KAF0288447.1"/>
    <property type="molecule type" value="Genomic_DNA"/>
</dbReference>
<dbReference type="AlphaFoldDB" id="A0A6A4UXG6"/>
<keyword evidence="2" id="KW-1133">Transmembrane helix</keyword>
<keyword evidence="4" id="KW-1185">Reference proteome</keyword>
<name>A0A6A4UXG6_AMPAM</name>
<keyword evidence="2" id="KW-0812">Transmembrane</keyword>
<sequence length="95" mass="10288">MENGAFTADSETAGAAESPPPLEMKTQRTSEEKQPLCQCDRHCSCLEEGGQPADRKPDVQMKTWGRPKTVALAIGMAALLVWCGVMAAMHHYGIL</sequence>
<evidence type="ECO:0000256" key="2">
    <source>
        <dbReference type="SAM" id="Phobius"/>
    </source>
</evidence>
<feature type="transmembrane region" description="Helical" evidence="2">
    <location>
        <begin position="70"/>
        <end position="92"/>
    </location>
</feature>
<gene>
    <name evidence="3" type="ORF">FJT64_013162</name>
</gene>
<accession>A0A6A4UXG6</accession>
<feature type="region of interest" description="Disordered" evidence="1">
    <location>
        <begin position="1"/>
        <end position="30"/>
    </location>
</feature>
<proteinExistence type="predicted"/>
<reference evidence="3 4" key="1">
    <citation type="submission" date="2019-07" db="EMBL/GenBank/DDBJ databases">
        <title>Draft genome assembly of a fouling barnacle, Amphibalanus amphitrite (Darwin, 1854): The first reference genome for Thecostraca.</title>
        <authorList>
            <person name="Kim W."/>
        </authorList>
    </citation>
    <scope>NUCLEOTIDE SEQUENCE [LARGE SCALE GENOMIC DNA]</scope>
    <source>
        <strain evidence="3">SNU_AA5</strain>
        <tissue evidence="3">Soma without cirri and trophi</tissue>
    </source>
</reference>
<evidence type="ECO:0000256" key="1">
    <source>
        <dbReference type="SAM" id="MobiDB-lite"/>
    </source>
</evidence>
<keyword evidence="2" id="KW-0472">Membrane</keyword>
<protein>
    <submittedName>
        <fullName evidence="3">Uncharacterized protein</fullName>
    </submittedName>
</protein>
<evidence type="ECO:0000313" key="4">
    <source>
        <dbReference type="Proteomes" id="UP000440578"/>
    </source>
</evidence>
<evidence type="ECO:0000313" key="3">
    <source>
        <dbReference type="EMBL" id="KAF0288447.1"/>
    </source>
</evidence>
<dbReference type="Proteomes" id="UP000440578">
    <property type="component" value="Unassembled WGS sequence"/>
</dbReference>